<dbReference type="OrthoDB" id="10072198at2759"/>
<dbReference type="PANTHER" id="PTHR33776:SF3">
    <property type="entry name" value="PHD-TYPE DOMAIN-CONTAINING PROTEIN"/>
    <property type="match status" value="1"/>
</dbReference>
<dbReference type="EMBL" id="AMQM01003878">
    <property type="status" value="NOT_ANNOTATED_CDS"/>
    <property type="molecule type" value="Genomic_DNA"/>
</dbReference>
<accession>T1F4B1</accession>
<dbReference type="SUPFAM" id="SSF56219">
    <property type="entry name" value="DNase I-like"/>
    <property type="match status" value="1"/>
</dbReference>
<evidence type="ECO:0000313" key="3">
    <source>
        <dbReference type="EnsemblMetazoa" id="HelroP171459"/>
    </source>
</evidence>
<dbReference type="HOGENOM" id="CLU_1429456_0_0_1"/>
<organism evidence="3 4">
    <name type="scientific">Helobdella robusta</name>
    <name type="common">Californian leech</name>
    <dbReference type="NCBI Taxonomy" id="6412"/>
    <lineage>
        <taxon>Eukaryota</taxon>
        <taxon>Metazoa</taxon>
        <taxon>Spiralia</taxon>
        <taxon>Lophotrochozoa</taxon>
        <taxon>Annelida</taxon>
        <taxon>Clitellata</taxon>
        <taxon>Hirudinea</taxon>
        <taxon>Rhynchobdellida</taxon>
        <taxon>Glossiphoniidae</taxon>
        <taxon>Helobdella</taxon>
    </lineage>
</organism>
<dbReference type="Gene3D" id="3.60.10.10">
    <property type="entry name" value="Endonuclease/exonuclease/phosphatase"/>
    <property type="match status" value="1"/>
</dbReference>
<reference evidence="3" key="3">
    <citation type="submission" date="2015-06" db="UniProtKB">
        <authorList>
            <consortium name="EnsemblMetazoa"/>
        </authorList>
    </citation>
    <scope>IDENTIFICATION</scope>
</reference>
<keyword evidence="4" id="KW-1185">Reference proteome</keyword>
<dbReference type="InParanoid" id="T1F4B1"/>
<dbReference type="Proteomes" id="UP000015101">
    <property type="component" value="Unassembled WGS sequence"/>
</dbReference>
<dbReference type="InterPro" id="IPR005135">
    <property type="entry name" value="Endo/exonuclease/phosphatase"/>
</dbReference>
<protein>
    <recommendedName>
        <fullName evidence="1">Endonuclease/exonuclease/phosphatase domain-containing protein</fullName>
    </recommendedName>
</protein>
<dbReference type="RefSeq" id="XP_009016420.1">
    <property type="nucleotide sequence ID" value="XM_009018172.1"/>
</dbReference>
<evidence type="ECO:0000313" key="2">
    <source>
        <dbReference type="EMBL" id="ESO05787.1"/>
    </source>
</evidence>
<dbReference type="GO" id="GO:0003824">
    <property type="term" value="F:catalytic activity"/>
    <property type="evidence" value="ECO:0007669"/>
    <property type="project" value="InterPro"/>
</dbReference>
<reference evidence="2 4" key="2">
    <citation type="journal article" date="2013" name="Nature">
        <title>Insights into bilaterian evolution from three spiralian genomes.</title>
        <authorList>
            <person name="Simakov O."/>
            <person name="Marletaz F."/>
            <person name="Cho S.J."/>
            <person name="Edsinger-Gonzales E."/>
            <person name="Havlak P."/>
            <person name="Hellsten U."/>
            <person name="Kuo D.H."/>
            <person name="Larsson T."/>
            <person name="Lv J."/>
            <person name="Arendt D."/>
            <person name="Savage R."/>
            <person name="Osoegawa K."/>
            <person name="de Jong P."/>
            <person name="Grimwood J."/>
            <person name="Chapman J.A."/>
            <person name="Shapiro H."/>
            <person name="Aerts A."/>
            <person name="Otillar R.P."/>
            <person name="Terry A.Y."/>
            <person name="Boore J.L."/>
            <person name="Grigoriev I.V."/>
            <person name="Lindberg D.R."/>
            <person name="Seaver E.C."/>
            <person name="Weisblat D.A."/>
            <person name="Putnam N.H."/>
            <person name="Rokhsar D.S."/>
        </authorList>
    </citation>
    <scope>NUCLEOTIDE SEQUENCE</scope>
</reference>
<sequence>MAKILCFDFIDFLRPYNPHPCGIMVYFRNNIHCKRIELPTTFTFEDLAMKFKINGIDVVLLAIYRPGSAQISSQFFSEFVDILEIIIVMSCNVIIAGDFNIHLKNKNDSHTVSLLDIFVNRVNKPTHEKRGKLFYIEGELYVKHLLTTDELLTLFEVKLKDRKEDRREENYNNLNVIVLDIEPEKKRYLQ</sequence>
<gene>
    <name evidence="3" type="primary">20203660</name>
    <name evidence="2" type="ORF">HELRODRAFT_171459</name>
</gene>
<dbReference type="AlphaFoldDB" id="T1F4B1"/>
<dbReference type="EMBL" id="KB096325">
    <property type="protein sequence ID" value="ESO05787.1"/>
    <property type="molecule type" value="Genomic_DNA"/>
</dbReference>
<dbReference type="CTD" id="20203660"/>
<dbReference type="InterPro" id="IPR036691">
    <property type="entry name" value="Endo/exonu/phosph_ase_sf"/>
</dbReference>
<dbReference type="PANTHER" id="PTHR33776">
    <property type="entry name" value="ENDO/EXONUCLEASE/PHOSPHATASE DOMAIN-CONTAINING PROTEIN"/>
    <property type="match status" value="1"/>
</dbReference>
<dbReference type="Pfam" id="PF03372">
    <property type="entry name" value="Exo_endo_phos"/>
    <property type="match status" value="1"/>
</dbReference>
<dbReference type="KEGG" id="hro:HELRODRAFT_171459"/>
<evidence type="ECO:0000259" key="1">
    <source>
        <dbReference type="Pfam" id="PF03372"/>
    </source>
</evidence>
<dbReference type="GeneID" id="20203660"/>
<evidence type="ECO:0000313" key="4">
    <source>
        <dbReference type="Proteomes" id="UP000015101"/>
    </source>
</evidence>
<feature type="domain" description="Endonuclease/exonuclease/phosphatase" evidence="1">
    <location>
        <begin position="14"/>
        <end position="102"/>
    </location>
</feature>
<name>T1F4B1_HELRO</name>
<dbReference type="EnsemblMetazoa" id="HelroT171459">
    <property type="protein sequence ID" value="HelroP171459"/>
    <property type="gene ID" value="HelroG171459"/>
</dbReference>
<proteinExistence type="predicted"/>
<reference evidence="4" key="1">
    <citation type="submission" date="2012-12" db="EMBL/GenBank/DDBJ databases">
        <authorList>
            <person name="Hellsten U."/>
            <person name="Grimwood J."/>
            <person name="Chapman J.A."/>
            <person name="Shapiro H."/>
            <person name="Aerts A."/>
            <person name="Otillar R.P."/>
            <person name="Terry A.Y."/>
            <person name="Boore J.L."/>
            <person name="Simakov O."/>
            <person name="Marletaz F."/>
            <person name="Cho S.-J."/>
            <person name="Edsinger-Gonzales E."/>
            <person name="Havlak P."/>
            <person name="Kuo D.-H."/>
            <person name="Larsson T."/>
            <person name="Lv J."/>
            <person name="Arendt D."/>
            <person name="Savage R."/>
            <person name="Osoegawa K."/>
            <person name="de Jong P."/>
            <person name="Lindberg D.R."/>
            <person name="Seaver E.C."/>
            <person name="Weisblat D.A."/>
            <person name="Putnam N.H."/>
            <person name="Grigoriev I.V."/>
            <person name="Rokhsar D.S."/>
        </authorList>
    </citation>
    <scope>NUCLEOTIDE SEQUENCE</scope>
</reference>